<evidence type="ECO:0000313" key="3">
    <source>
        <dbReference type="Proteomes" id="UP000076727"/>
    </source>
</evidence>
<dbReference type="CDD" id="cd04301">
    <property type="entry name" value="NAT_SF"/>
    <property type="match status" value="1"/>
</dbReference>
<dbReference type="STRING" id="1314783.A0A165T7Z4"/>
<dbReference type="Proteomes" id="UP000076727">
    <property type="component" value="Unassembled WGS sequence"/>
</dbReference>
<feature type="domain" description="N-acetyltransferase" evidence="1">
    <location>
        <begin position="1"/>
        <end position="119"/>
    </location>
</feature>
<dbReference type="InterPro" id="IPR052523">
    <property type="entry name" value="Trichothecene_AcTrans"/>
</dbReference>
<gene>
    <name evidence="2" type="ORF">DAEQUDRAFT_504632</name>
</gene>
<dbReference type="OrthoDB" id="2744543at2759"/>
<sequence length="151" mass="16762">MMQLFDHAMTSIFDSKEQRKRAGEMNEKYELALREAFGSDILRMSYVRVLATSPQKQGRGYGSALMAAVNTKADSLGCASWLLSSNVANTAFYESCGFVGVKEIMIGDDNPTWTQPPFPILIMVRPTHSQLSFDASKEKLSMTMLEHSPGL</sequence>
<organism evidence="2 3">
    <name type="scientific">Daedalea quercina L-15889</name>
    <dbReference type="NCBI Taxonomy" id="1314783"/>
    <lineage>
        <taxon>Eukaryota</taxon>
        <taxon>Fungi</taxon>
        <taxon>Dikarya</taxon>
        <taxon>Basidiomycota</taxon>
        <taxon>Agaricomycotina</taxon>
        <taxon>Agaricomycetes</taxon>
        <taxon>Polyporales</taxon>
        <taxon>Fomitopsis</taxon>
    </lineage>
</organism>
<name>A0A165T7Z4_9APHY</name>
<reference evidence="2 3" key="1">
    <citation type="journal article" date="2016" name="Mol. Biol. Evol.">
        <title>Comparative Genomics of Early-Diverging Mushroom-Forming Fungi Provides Insights into the Origins of Lignocellulose Decay Capabilities.</title>
        <authorList>
            <person name="Nagy L.G."/>
            <person name="Riley R."/>
            <person name="Tritt A."/>
            <person name="Adam C."/>
            <person name="Daum C."/>
            <person name="Floudas D."/>
            <person name="Sun H."/>
            <person name="Yadav J.S."/>
            <person name="Pangilinan J."/>
            <person name="Larsson K.H."/>
            <person name="Matsuura K."/>
            <person name="Barry K."/>
            <person name="Labutti K."/>
            <person name="Kuo R."/>
            <person name="Ohm R.A."/>
            <person name="Bhattacharya S.S."/>
            <person name="Shirouzu T."/>
            <person name="Yoshinaga Y."/>
            <person name="Martin F.M."/>
            <person name="Grigoriev I.V."/>
            <person name="Hibbett D.S."/>
        </authorList>
    </citation>
    <scope>NUCLEOTIDE SEQUENCE [LARGE SCALE GENOMIC DNA]</scope>
    <source>
        <strain evidence="2 3">L-15889</strain>
    </source>
</reference>
<dbReference type="Pfam" id="PF13508">
    <property type="entry name" value="Acetyltransf_7"/>
    <property type="match status" value="1"/>
</dbReference>
<dbReference type="EMBL" id="KV429038">
    <property type="protein sequence ID" value="KZT73057.1"/>
    <property type="molecule type" value="Genomic_DNA"/>
</dbReference>
<evidence type="ECO:0000259" key="1">
    <source>
        <dbReference type="PROSITE" id="PS51186"/>
    </source>
</evidence>
<dbReference type="SUPFAM" id="SSF55729">
    <property type="entry name" value="Acyl-CoA N-acyltransferases (Nat)"/>
    <property type="match status" value="1"/>
</dbReference>
<dbReference type="InterPro" id="IPR000182">
    <property type="entry name" value="GNAT_dom"/>
</dbReference>
<evidence type="ECO:0000313" key="2">
    <source>
        <dbReference type="EMBL" id="KZT73057.1"/>
    </source>
</evidence>
<dbReference type="InterPro" id="IPR016181">
    <property type="entry name" value="Acyl_CoA_acyltransferase"/>
</dbReference>
<dbReference type="AlphaFoldDB" id="A0A165T7Z4"/>
<accession>A0A165T7Z4</accession>
<dbReference type="PANTHER" id="PTHR42791:SF1">
    <property type="entry name" value="N-ACETYLTRANSFERASE DOMAIN-CONTAINING PROTEIN"/>
    <property type="match status" value="1"/>
</dbReference>
<proteinExistence type="predicted"/>
<dbReference type="PROSITE" id="PS51186">
    <property type="entry name" value="GNAT"/>
    <property type="match status" value="1"/>
</dbReference>
<dbReference type="PANTHER" id="PTHR42791">
    <property type="entry name" value="GNAT FAMILY ACETYLTRANSFERASE"/>
    <property type="match status" value="1"/>
</dbReference>
<protein>
    <recommendedName>
        <fullName evidence="1">N-acetyltransferase domain-containing protein</fullName>
    </recommendedName>
</protein>
<dbReference type="Gene3D" id="3.40.630.30">
    <property type="match status" value="1"/>
</dbReference>
<dbReference type="GO" id="GO:0016747">
    <property type="term" value="F:acyltransferase activity, transferring groups other than amino-acyl groups"/>
    <property type="evidence" value="ECO:0007669"/>
    <property type="project" value="InterPro"/>
</dbReference>
<keyword evidence="3" id="KW-1185">Reference proteome</keyword>